<sequence>MEILREDFKKIGFKDGYDLGLMNLRHVLIRFELEEDYQRCWITSLWNIGGFQMRILKWQSGFKFEEDPPIIPIWVSLHELPLEWTHPTVLYSIASTIGKPLQVDTPTLNLTRPSVARLCVERAAKLDIKKWTVGKEKQKKVTWGSKKKGKKDELQVTIIQENPLILKCVETAVEKSQLAGILKPAETLISKPAETHAGESTSGLSALEKSPIPVDIIDSQPLYSGCYKVGDVDGSKKEVIAQGDDGFSLQSTQLDQDLSANEVQLNIEAPIIQSNKFALLEALDDDGVAAKTLDNEEDEVEEEIVYTEANHHAQVVQDDQTKTNNQDEGFAKLAYPDDSLVKDLNETDDDDIAQGDCWSEGNKDEAVFGGKVQGVFSTKKKRGRKLKEERARLLDGQEGGTHATGWVSKKLDRILFSQEWMEIFPCVSIELLSRTTSDHSPLLFQFDTQLETRPRCFRFQKMWLRRVDFKNIVKASWLQPANSFGMMAFLMKLRRLKLVLKEWNKTHFGDVFENLRNAEERVKELEVPYDHSGHANDRQNLHSARAFLLQKLKEHEDFWRQKMRLTWLKEGIPPPVSVLKEMERKCQRFLWHGGNEEKRRHWRAWDRLTFPTSENGLGLRKFDDVLSTFSSLKALIKIIPSFILWEIWKMRNKMLFDVEKFNREKVILATKVTIRNVFMTHDLKARNVEERNWIENNFGFQLQKVRMRTCMGVSWKASEGSDYVLNTNGSLINSDSGYGFCIRKWNGSFVYGESGYLGGGDSFDAEVHGVLFGVRKCCQLGLEKVDIQTDNKGLASLLLSMKNVP</sequence>
<dbReference type="Pfam" id="PF13456">
    <property type="entry name" value="RVT_3"/>
    <property type="match status" value="1"/>
</dbReference>
<dbReference type="Gene3D" id="3.30.420.10">
    <property type="entry name" value="Ribonuclease H-like superfamily/Ribonuclease H"/>
    <property type="match status" value="1"/>
</dbReference>
<dbReference type="InterPro" id="IPR040256">
    <property type="entry name" value="At4g02000-like"/>
</dbReference>
<dbReference type="GO" id="GO:0003676">
    <property type="term" value="F:nucleic acid binding"/>
    <property type="evidence" value="ECO:0007669"/>
    <property type="project" value="InterPro"/>
</dbReference>
<evidence type="ECO:0000313" key="4">
    <source>
        <dbReference type="Proteomes" id="UP001161247"/>
    </source>
</evidence>
<evidence type="ECO:0000313" key="3">
    <source>
        <dbReference type="EMBL" id="CAI9102974.1"/>
    </source>
</evidence>
<accession>A0AAV1D515</accession>
<dbReference type="SUPFAM" id="SSF56219">
    <property type="entry name" value="DNase I-like"/>
    <property type="match status" value="1"/>
</dbReference>
<proteinExistence type="predicted"/>
<evidence type="ECO:0000259" key="1">
    <source>
        <dbReference type="Pfam" id="PF13456"/>
    </source>
</evidence>
<evidence type="ECO:0000259" key="2">
    <source>
        <dbReference type="Pfam" id="PF14111"/>
    </source>
</evidence>
<name>A0AAV1D515_OLDCO</name>
<feature type="domain" description="DUF4283" evidence="2">
    <location>
        <begin position="14"/>
        <end position="66"/>
    </location>
</feature>
<organism evidence="3 4">
    <name type="scientific">Oldenlandia corymbosa var. corymbosa</name>
    <dbReference type="NCBI Taxonomy" id="529605"/>
    <lineage>
        <taxon>Eukaryota</taxon>
        <taxon>Viridiplantae</taxon>
        <taxon>Streptophyta</taxon>
        <taxon>Embryophyta</taxon>
        <taxon>Tracheophyta</taxon>
        <taxon>Spermatophyta</taxon>
        <taxon>Magnoliopsida</taxon>
        <taxon>eudicotyledons</taxon>
        <taxon>Gunneridae</taxon>
        <taxon>Pentapetalae</taxon>
        <taxon>asterids</taxon>
        <taxon>lamiids</taxon>
        <taxon>Gentianales</taxon>
        <taxon>Rubiaceae</taxon>
        <taxon>Rubioideae</taxon>
        <taxon>Spermacoceae</taxon>
        <taxon>Hedyotis-Oldenlandia complex</taxon>
        <taxon>Oldenlandia</taxon>
    </lineage>
</organism>
<feature type="domain" description="RNase H type-1" evidence="1">
    <location>
        <begin position="732"/>
        <end position="798"/>
    </location>
</feature>
<dbReference type="InterPro" id="IPR036691">
    <property type="entry name" value="Endo/exonu/phosph_ase_sf"/>
</dbReference>
<reference evidence="3" key="1">
    <citation type="submission" date="2023-03" db="EMBL/GenBank/DDBJ databases">
        <authorList>
            <person name="Julca I."/>
        </authorList>
    </citation>
    <scope>NUCLEOTIDE SEQUENCE</scope>
</reference>
<dbReference type="SUPFAM" id="SSF53098">
    <property type="entry name" value="Ribonuclease H-like"/>
    <property type="match status" value="1"/>
</dbReference>
<dbReference type="Proteomes" id="UP001161247">
    <property type="component" value="Chromosome 4"/>
</dbReference>
<dbReference type="AlphaFoldDB" id="A0AAV1D515"/>
<dbReference type="CDD" id="cd06222">
    <property type="entry name" value="RNase_H_like"/>
    <property type="match status" value="1"/>
</dbReference>
<dbReference type="EMBL" id="OX459121">
    <property type="protein sequence ID" value="CAI9102974.1"/>
    <property type="molecule type" value="Genomic_DNA"/>
</dbReference>
<keyword evidence="4" id="KW-1185">Reference proteome</keyword>
<dbReference type="PANTHER" id="PTHR31286:SF180">
    <property type="entry name" value="OS10G0362600 PROTEIN"/>
    <property type="match status" value="1"/>
</dbReference>
<gene>
    <name evidence="3" type="ORF">OLC1_LOCUS12219</name>
</gene>
<dbReference type="PANTHER" id="PTHR31286">
    <property type="entry name" value="GLYCINE-RICH CELL WALL STRUCTURAL PROTEIN 1.8-LIKE"/>
    <property type="match status" value="1"/>
</dbReference>
<dbReference type="InterPro" id="IPR002156">
    <property type="entry name" value="RNaseH_domain"/>
</dbReference>
<protein>
    <submittedName>
        <fullName evidence="3">OLC1v1001377C1</fullName>
    </submittedName>
</protein>
<dbReference type="InterPro" id="IPR044730">
    <property type="entry name" value="RNase_H-like_dom_plant"/>
</dbReference>
<dbReference type="InterPro" id="IPR025558">
    <property type="entry name" value="DUF4283"/>
</dbReference>
<dbReference type="InterPro" id="IPR012337">
    <property type="entry name" value="RNaseH-like_sf"/>
</dbReference>
<dbReference type="Pfam" id="PF14111">
    <property type="entry name" value="DUF4283"/>
    <property type="match status" value="1"/>
</dbReference>
<dbReference type="InterPro" id="IPR036397">
    <property type="entry name" value="RNaseH_sf"/>
</dbReference>
<dbReference type="GO" id="GO:0004523">
    <property type="term" value="F:RNA-DNA hybrid ribonuclease activity"/>
    <property type="evidence" value="ECO:0007669"/>
    <property type="project" value="InterPro"/>
</dbReference>